<dbReference type="EMBL" id="AHHD01000182">
    <property type="protein sequence ID" value="EKG18657.1"/>
    <property type="molecule type" value="Genomic_DNA"/>
</dbReference>
<protein>
    <submittedName>
        <fullName evidence="1">Uncharacterized protein</fullName>
    </submittedName>
</protein>
<dbReference type="AlphaFoldDB" id="K2S134"/>
<name>K2S134_MACPH</name>
<accession>K2S134</accession>
<dbReference type="Proteomes" id="UP000007129">
    <property type="component" value="Unassembled WGS sequence"/>
</dbReference>
<gene>
    <name evidence="1" type="ORF">MPH_04072</name>
</gene>
<proteinExistence type="predicted"/>
<organism evidence="1 2">
    <name type="scientific">Macrophomina phaseolina (strain MS6)</name>
    <name type="common">Charcoal rot fungus</name>
    <dbReference type="NCBI Taxonomy" id="1126212"/>
    <lineage>
        <taxon>Eukaryota</taxon>
        <taxon>Fungi</taxon>
        <taxon>Dikarya</taxon>
        <taxon>Ascomycota</taxon>
        <taxon>Pezizomycotina</taxon>
        <taxon>Dothideomycetes</taxon>
        <taxon>Dothideomycetes incertae sedis</taxon>
        <taxon>Botryosphaeriales</taxon>
        <taxon>Botryosphaeriaceae</taxon>
        <taxon>Macrophomina</taxon>
    </lineage>
</organism>
<evidence type="ECO:0000313" key="1">
    <source>
        <dbReference type="EMBL" id="EKG18657.1"/>
    </source>
</evidence>
<comment type="caution">
    <text evidence="1">The sequence shown here is derived from an EMBL/GenBank/DDBJ whole genome shotgun (WGS) entry which is preliminary data.</text>
</comment>
<dbReference type="VEuPathDB" id="FungiDB:MPH_04072"/>
<dbReference type="InParanoid" id="K2S134"/>
<reference evidence="1 2" key="1">
    <citation type="journal article" date="2012" name="BMC Genomics">
        <title>Tools to kill: Genome of one of the most destructive plant pathogenic fungi Macrophomina phaseolina.</title>
        <authorList>
            <person name="Islam M.S."/>
            <person name="Haque M.S."/>
            <person name="Islam M.M."/>
            <person name="Emdad E.M."/>
            <person name="Halim A."/>
            <person name="Hossen Q.M.M."/>
            <person name="Hossain M.Z."/>
            <person name="Ahmed B."/>
            <person name="Rahim S."/>
            <person name="Rahman M.S."/>
            <person name="Alam M.M."/>
            <person name="Hou S."/>
            <person name="Wan X."/>
            <person name="Saito J.A."/>
            <person name="Alam M."/>
        </authorList>
    </citation>
    <scope>NUCLEOTIDE SEQUENCE [LARGE SCALE GENOMIC DNA]</scope>
    <source>
        <strain evidence="1 2">MS6</strain>
    </source>
</reference>
<sequence length="179" mass="20002">MKIVRQDASLRGRGFSSDVTQKAKSLLLCRQEMVDLLPAGVSSSSALPLLERRSAFVSCFRLFLLLFDVASEHPGSQMDDAAHRQNSGCHLRWRKRAAINDMWEPSDALGRNCFQEPAVLPLLRCLVKAQLHDPRIISPSRQDYASKTTAVSQPADTALEFKFHLLLILPSQILSHPQP</sequence>
<dbReference type="HOGENOM" id="CLU_1503702_0_0_1"/>
<evidence type="ECO:0000313" key="2">
    <source>
        <dbReference type="Proteomes" id="UP000007129"/>
    </source>
</evidence>